<sequence>MQTAIVIVTLGLIVFLSHYFKGIFSRYTIPDVLWLFLMGICLGPWWGIVEPEDFGKIGPVFTTIVLVFILFESGTDLQFDCLKKSLKGIAGITLLNFLGTVAILTPLAYYFIGLPLLQSVMLGAILGGTSSAVVTTLIRQFKVRQETSAILVMESALSDVLTLAIPIALMQAYQTNALNVGSITGKIIASFLFAIMAGCLGAFLWSILLHYIRNLQNSIFTTPAFVFVVFGIVEILGFSGAIAALAFGITLGNVKYLRPPIIKQYIEQEPIELNQTEKNFFSEIVFLLRTFFFIYIGLSIQLDDMNLVLYGLGFTLLLFLVRIPVVRLSVNTRKTPLLDISLMSTIIPKGLGCAVLATLPYQEGIPGGRTIMTLTFSIILFSTILTTIFVFLVTKTKMIAVYRLLLSWKKYHVSAHEEHEPMKKLHPREEISS</sequence>
<evidence type="ECO:0000313" key="12">
    <source>
        <dbReference type="Proteomes" id="UP000295807"/>
    </source>
</evidence>
<dbReference type="Proteomes" id="UP000295807">
    <property type="component" value="Unassembled WGS sequence"/>
</dbReference>
<evidence type="ECO:0000256" key="4">
    <source>
        <dbReference type="ARBA" id="ARBA00022475"/>
    </source>
</evidence>
<evidence type="ECO:0000256" key="6">
    <source>
        <dbReference type="ARBA" id="ARBA00022989"/>
    </source>
</evidence>
<dbReference type="AlphaFoldDB" id="A0A4R3KPI7"/>
<dbReference type="PANTHER" id="PTHR32507">
    <property type="entry name" value="NA(+)/H(+) ANTIPORTER 1"/>
    <property type="match status" value="1"/>
</dbReference>
<name>A0A4R3KPI7_9SPHI</name>
<dbReference type="InterPro" id="IPR006153">
    <property type="entry name" value="Cation/H_exchanger_TM"/>
</dbReference>
<dbReference type="RefSeq" id="WP_132129898.1">
    <property type="nucleotide sequence ID" value="NZ_CP042432.1"/>
</dbReference>
<dbReference type="OrthoDB" id="597874at2"/>
<comment type="caution">
    <text evidence="11">The sequence shown here is derived from an EMBL/GenBank/DDBJ whole genome shotgun (WGS) entry which is preliminary data.</text>
</comment>
<keyword evidence="2" id="KW-0813">Transport</keyword>
<keyword evidence="3" id="KW-0050">Antiport</keyword>
<proteinExistence type="predicted"/>
<dbReference type="PANTHER" id="PTHR32507:SF0">
    <property type="entry name" value="NA(+)_H(+) ANTIPORTER 2-RELATED"/>
    <property type="match status" value="1"/>
</dbReference>
<dbReference type="GO" id="GO:0005886">
    <property type="term" value="C:plasma membrane"/>
    <property type="evidence" value="ECO:0007669"/>
    <property type="project" value="UniProtKB-SubCell"/>
</dbReference>
<accession>A0A4R3KPI7</accession>
<dbReference type="EMBL" id="SMAD01000009">
    <property type="protein sequence ID" value="TCS86092.1"/>
    <property type="molecule type" value="Genomic_DNA"/>
</dbReference>
<feature type="transmembrane region" description="Helical" evidence="9">
    <location>
        <begin position="371"/>
        <end position="393"/>
    </location>
</feature>
<evidence type="ECO:0000313" key="11">
    <source>
        <dbReference type="EMBL" id="TCS86092.1"/>
    </source>
</evidence>
<feature type="transmembrane region" description="Helical" evidence="9">
    <location>
        <begin position="118"/>
        <end position="138"/>
    </location>
</feature>
<dbReference type="GO" id="GO:0015297">
    <property type="term" value="F:antiporter activity"/>
    <property type="evidence" value="ECO:0007669"/>
    <property type="project" value="UniProtKB-KW"/>
</dbReference>
<feature type="transmembrane region" description="Helical" evidence="9">
    <location>
        <begin position="6"/>
        <end position="24"/>
    </location>
</feature>
<gene>
    <name evidence="11" type="ORF">EDD80_109121</name>
</gene>
<keyword evidence="5 9" id="KW-0812">Transmembrane</keyword>
<evidence type="ECO:0000256" key="3">
    <source>
        <dbReference type="ARBA" id="ARBA00022449"/>
    </source>
</evidence>
<dbReference type="Gene3D" id="1.20.1530.20">
    <property type="match status" value="1"/>
</dbReference>
<organism evidence="11 12">
    <name type="scientific">Anseongella ginsenosidimutans</name>
    <dbReference type="NCBI Taxonomy" id="496056"/>
    <lineage>
        <taxon>Bacteria</taxon>
        <taxon>Pseudomonadati</taxon>
        <taxon>Bacteroidota</taxon>
        <taxon>Sphingobacteriia</taxon>
        <taxon>Sphingobacteriales</taxon>
        <taxon>Sphingobacteriaceae</taxon>
        <taxon>Anseongella</taxon>
    </lineage>
</organism>
<feature type="transmembrane region" description="Helical" evidence="9">
    <location>
        <begin position="189"/>
        <end position="212"/>
    </location>
</feature>
<dbReference type="GO" id="GO:1902600">
    <property type="term" value="P:proton transmembrane transport"/>
    <property type="evidence" value="ECO:0007669"/>
    <property type="project" value="InterPro"/>
</dbReference>
<evidence type="ECO:0000256" key="1">
    <source>
        <dbReference type="ARBA" id="ARBA00004651"/>
    </source>
</evidence>
<feature type="transmembrane region" description="Helical" evidence="9">
    <location>
        <begin position="224"/>
        <end position="249"/>
    </location>
</feature>
<protein>
    <submittedName>
        <fullName evidence="11">Sodium/proton antiporter (CPA1 family)</fullName>
    </submittedName>
</protein>
<keyword evidence="7" id="KW-0406">Ion transport</keyword>
<evidence type="ECO:0000256" key="8">
    <source>
        <dbReference type="ARBA" id="ARBA00023136"/>
    </source>
</evidence>
<feature type="domain" description="Cation/H+ exchanger transmembrane" evidence="10">
    <location>
        <begin position="14"/>
        <end position="393"/>
    </location>
</feature>
<feature type="transmembrane region" description="Helical" evidence="9">
    <location>
        <begin position="54"/>
        <end position="71"/>
    </location>
</feature>
<feature type="transmembrane region" description="Helical" evidence="9">
    <location>
        <begin position="92"/>
        <end position="112"/>
    </location>
</feature>
<feature type="transmembrane region" description="Helical" evidence="9">
    <location>
        <begin position="150"/>
        <end position="169"/>
    </location>
</feature>
<dbReference type="Pfam" id="PF00999">
    <property type="entry name" value="Na_H_Exchanger"/>
    <property type="match status" value="1"/>
</dbReference>
<evidence type="ECO:0000256" key="7">
    <source>
        <dbReference type="ARBA" id="ARBA00023065"/>
    </source>
</evidence>
<keyword evidence="8 9" id="KW-0472">Membrane</keyword>
<feature type="transmembrane region" description="Helical" evidence="9">
    <location>
        <begin position="280"/>
        <end position="300"/>
    </location>
</feature>
<keyword evidence="12" id="KW-1185">Reference proteome</keyword>
<keyword evidence="4" id="KW-1003">Cell membrane</keyword>
<feature type="transmembrane region" description="Helical" evidence="9">
    <location>
        <begin position="307"/>
        <end position="325"/>
    </location>
</feature>
<evidence type="ECO:0000256" key="9">
    <source>
        <dbReference type="SAM" id="Phobius"/>
    </source>
</evidence>
<evidence type="ECO:0000259" key="10">
    <source>
        <dbReference type="Pfam" id="PF00999"/>
    </source>
</evidence>
<evidence type="ECO:0000256" key="5">
    <source>
        <dbReference type="ARBA" id="ARBA00022692"/>
    </source>
</evidence>
<reference evidence="11 12" key="1">
    <citation type="submission" date="2019-03" db="EMBL/GenBank/DDBJ databases">
        <title>Genomic Encyclopedia of Type Strains, Phase IV (KMG-IV): sequencing the most valuable type-strain genomes for metagenomic binning, comparative biology and taxonomic classification.</title>
        <authorList>
            <person name="Goeker M."/>
        </authorList>
    </citation>
    <scope>NUCLEOTIDE SEQUENCE [LARGE SCALE GENOMIC DNA]</scope>
    <source>
        <strain evidence="11 12">DSM 21100</strain>
    </source>
</reference>
<evidence type="ECO:0000256" key="2">
    <source>
        <dbReference type="ARBA" id="ARBA00022448"/>
    </source>
</evidence>
<feature type="transmembrane region" description="Helical" evidence="9">
    <location>
        <begin position="31"/>
        <end position="48"/>
    </location>
</feature>
<comment type="subcellular location">
    <subcellularLocation>
        <location evidence="1">Cell membrane</location>
        <topology evidence="1">Multi-pass membrane protein</topology>
    </subcellularLocation>
</comment>
<keyword evidence="6 9" id="KW-1133">Transmembrane helix</keyword>
<dbReference type="InterPro" id="IPR038770">
    <property type="entry name" value="Na+/solute_symporter_sf"/>
</dbReference>